<dbReference type="GO" id="GO:0005737">
    <property type="term" value="C:cytoplasm"/>
    <property type="evidence" value="ECO:0007669"/>
    <property type="project" value="UniProtKB-SubCell"/>
</dbReference>
<dbReference type="InterPro" id="IPR023016">
    <property type="entry name" value="HisA/PriA"/>
</dbReference>
<name>A0A7G9SF06_9SPHN</name>
<gene>
    <name evidence="9" type="primary">hisA</name>
    <name evidence="11" type="ORF">H9L13_06755</name>
</gene>
<dbReference type="AlphaFoldDB" id="A0A7G9SF06"/>
<dbReference type="UniPathway" id="UPA00031">
    <property type="reaction ID" value="UER00009"/>
</dbReference>
<dbReference type="SUPFAM" id="SSF51366">
    <property type="entry name" value="Ribulose-phoshate binding barrel"/>
    <property type="match status" value="1"/>
</dbReference>
<dbReference type="Proteomes" id="UP000515971">
    <property type="component" value="Chromosome"/>
</dbReference>
<sequence length="239" mass="25621">MIVYPAMDLMGGRVVRLRQGRFDEATDYSADPESGLRAFAVAGAEWAHVVDLDGARAGEPVQHERIAQLARGLPLKLQVGGGVRSREHVEHLLDSGVERVVVGSVAVRAPEMVRDWIAAFGAERITLALDVRMTAAGPQVAVSGWTEVTDASLWTVADYFPGARHLLLTDIARDGELAGPNFALLDDAVNRLPQLEVQASGGVSSLVDIERLTTSGVIVGKALWEGRVQLEDAIARARA</sequence>
<keyword evidence="8 9" id="KW-0413">Isomerase</keyword>
<dbReference type="FunFam" id="3.20.20.70:FF:000009">
    <property type="entry name" value="1-(5-phosphoribosyl)-5-[(5-phosphoribosylamino)methylideneamino] imidazole-4-carboxamide isomerase"/>
    <property type="match status" value="1"/>
</dbReference>
<dbReference type="EC" id="5.3.1.16" evidence="9"/>
<dbReference type="HAMAP" id="MF_01014">
    <property type="entry name" value="HisA"/>
    <property type="match status" value="1"/>
</dbReference>
<dbReference type="CDD" id="cd04732">
    <property type="entry name" value="HisA"/>
    <property type="match status" value="1"/>
</dbReference>
<protein>
    <recommendedName>
        <fullName evidence="9">1-(5-phosphoribosyl)-5-[(5-phosphoribosylamino)methylideneamino] imidazole-4-carboxamide isomerase</fullName>
        <ecNumber evidence="9">5.3.1.16</ecNumber>
    </recommendedName>
    <alternativeName>
        <fullName evidence="9">Phosphoribosylformimino-5-aminoimidazole carboxamide ribotide isomerase</fullName>
    </alternativeName>
</protein>
<comment type="similarity">
    <text evidence="4 9 10">Belongs to the HisA/HisF family.</text>
</comment>
<dbReference type="EMBL" id="CP060718">
    <property type="protein sequence ID" value="QNN66431.1"/>
    <property type="molecule type" value="Genomic_DNA"/>
</dbReference>
<evidence type="ECO:0000256" key="7">
    <source>
        <dbReference type="ARBA" id="ARBA00023102"/>
    </source>
</evidence>
<dbReference type="InterPro" id="IPR011060">
    <property type="entry name" value="RibuloseP-bd_barrel"/>
</dbReference>
<dbReference type="Pfam" id="PF00977">
    <property type="entry name" value="His_biosynth"/>
    <property type="match status" value="1"/>
</dbReference>
<dbReference type="PANTHER" id="PTHR43090:SF2">
    <property type="entry name" value="1-(5-PHOSPHORIBOSYL)-5-[(5-PHOSPHORIBOSYLAMINO)METHYLIDENEAMINO] IMIDAZOLE-4-CARBOXAMIDE ISOMERASE"/>
    <property type="match status" value="1"/>
</dbReference>
<dbReference type="RefSeq" id="WP_187537023.1">
    <property type="nucleotide sequence ID" value="NZ_BAABJT010000001.1"/>
</dbReference>
<evidence type="ECO:0000256" key="3">
    <source>
        <dbReference type="ARBA" id="ARBA00005133"/>
    </source>
</evidence>
<keyword evidence="5 9" id="KW-0963">Cytoplasm</keyword>
<dbReference type="Gene3D" id="3.20.20.70">
    <property type="entry name" value="Aldolase class I"/>
    <property type="match status" value="1"/>
</dbReference>
<evidence type="ECO:0000256" key="9">
    <source>
        <dbReference type="HAMAP-Rule" id="MF_01014"/>
    </source>
</evidence>
<evidence type="ECO:0000256" key="8">
    <source>
        <dbReference type="ARBA" id="ARBA00023235"/>
    </source>
</evidence>
<evidence type="ECO:0000256" key="5">
    <source>
        <dbReference type="ARBA" id="ARBA00022490"/>
    </source>
</evidence>
<keyword evidence="12" id="KW-1185">Reference proteome</keyword>
<evidence type="ECO:0000256" key="2">
    <source>
        <dbReference type="ARBA" id="ARBA00004496"/>
    </source>
</evidence>
<accession>A0A7G9SF06</accession>
<dbReference type="GO" id="GO:0000105">
    <property type="term" value="P:L-histidine biosynthetic process"/>
    <property type="evidence" value="ECO:0007669"/>
    <property type="project" value="UniProtKB-UniRule"/>
</dbReference>
<keyword evidence="7 9" id="KW-0368">Histidine biosynthesis</keyword>
<keyword evidence="6 9" id="KW-0028">Amino-acid biosynthesis</keyword>
<dbReference type="PANTHER" id="PTHR43090">
    <property type="entry name" value="1-(5-PHOSPHORIBOSYL)-5-[(5-PHOSPHORIBOSYLAMINO)METHYLIDENEAMINO] IMIDAZOLE-4-CARBOXAMIDE ISOMERASE"/>
    <property type="match status" value="1"/>
</dbReference>
<feature type="active site" description="Proton acceptor" evidence="9">
    <location>
        <position position="8"/>
    </location>
</feature>
<dbReference type="KEGG" id="slut:H9L13_06755"/>
<evidence type="ECO:0000256" key="6">
    <source>
        <dbReference type="ARBA" id="ARBA00022605"/>
    </source>
</evidence>
<dbReference type="InterPro" id="IPR044524">
    <property type="entry name" value="Isoase_HisA-like"/>
</dbReference>
<comment type="catalytic activity">
    <reaction evidence="1 9">
        <text>1-(5-phospho-beta-D-ribosyl)-5-[(5-phospho-beta-D-ribosylamino)methylideneamino]imidazole-4-carboxamide = 5-[(5-phospho-1-deoxy-D-ribulos-1-ylimino)methylamino]-1-(5-phospho-beta-D-ribosyl)imidazole-4-carboxamide</text>
        <dbReference type="Rhea" id="RHEA:15469"/>
        <dbReference type="ChEBI" id="CHEBI:58435"/>
        <dbReference type="ChEBI" id="CHEBI:58525"/>
        <dbReference type="EC" id="5.3.1.16"/>
    </reaction>
</comment>
<dbReference type="GO" id="GO:0003949">
    <property type="term" value="F:1-(5-phosphoribosyl)-5-[(5-phosphoribosylamino)methylideneamino]imidazole-4-carboxamide isomerase activity"/>
    <property type="evidence" value="ECO:0007669"/>
    <property type="project" value="UniProtKB-UniRule"/>
</dbReference>
<evidence type="ECO:0000313" key="11">
    <source>
        <dbReference type="EMBL" id="QNN66431.1"/>
    </source>
</evidence>
<evidence type="ECO:0000256" key="1">
    <source>
        <dbReference type="ARBA" id="ARBA00000901"/>
    </source>
</evidence>
<evidence type="ECO:0000256" key="10">
    <source>
        <dbReference type="RuleBase" id="RU003657"/>
    </source>
</evidence>
<reference evidence="11 12" key="1">
    <citation type="submission" date="2020-08" db="EMBL/GenBank/DDBJ databases">
        <title>Genome sequence of Sphingomonas lutea KCTC 23642T.</title>
        <authorList>
            <person name="Hyun D.-W."/>
            <person name="Bae J.-W."/>
        </authorList>
    </citation>
    <scope>NUCLEOTIDE SEQUENCE [LARGE SCALE GENOMIC DNA]</scope>
    <source>
        <strain evidence="11 12">KCTC 23642</strain>
    </source>
</reference>
<dbReference type="InterPro" id="IPR006062">
    <property type="entry name" value="His_biosynth"/>
</dbReference>
<feature type="active site" description="Proton donor" evidence="9">
    <location>
        <position position="130"/>
    </location>
</feature>
<organism evidence="11 12">
    <name type="scientific">Sphingomonas lutea</name>
    <dbReference type="NCBI Taxonomy" id="1045317"/>
    <lineage>
        <taxon>Bacteria</taxon>
        <taxon>Pseudomonadati</taxon>
        <taxon>Pseudomonadota</taxon>
        <taxon>Alphaproteobacteria</taxon>
        <taxon>Sphingomonadales</taxon>
        <taxon>Sphingomonadaceae</taxon>
        <taxon>Sphingomonas</taxon>
    </lineage>
</organism>
<dbReference type="GO" id="GO:0000162">
    <property type="term" value="P:L-tryptophan biosynthetic process"/>
    <property type="evidence" value="ECO:0007669"/>
    <property type="project" value="TreeGrafter"/>
</dbReference>
<evidence type="ECO:0000313" key="12">
    <source>
        <dbReference type="Proteomes" id="UP000515971"/>
    </source>
</evidence>
<dbReference type="InterPro" id="IPR013785">
    <property type="entry name" value="Aldolase_TIM"/>
</dbReference>
<proteinExistence type="inferred from homology"/>
<comment type="subcellular location">
    <subcellularLocation>
        <location evidence="2 9">Cytoplasm</location>
    </subcellularLocation>
</comment>
<evidence type="ECO:0000256" key="4">
    <source>
        <dbReference type="ARBA" id="ARBA00009667"/>
    </source>
</evidence>
<comment type="pathway">
    <text evidence="3 9">Amino-acid biosynthesis; L-histidine biosynthesis; L-histidine from 5-phospho-alpha-D-ribose 1-diphosphate: step 4/9.</text>
</comment>